<dbReference type="SUPFAM" id="SSF101148">
    <property type="entry name" value="Plant invertase/pectin methylesterase inhibitor"/>
    <property type="match status" value="1"/>
</dbReference>
<evidence type="ECO:0000313" key="6">
    <source>
        <dbReference type="Proteomes" id="UP001346149"/>
    </source>
</evidence>
<dbReference type="EMBL" id="JAXQNO010000018">
    <property type="protein sequence ID" value="KAK4776488.1"/>
    <property type="molecule type" value="Genomic_DNA"/>
</dbReference>
<comment type="similarity">
    <text evidence="2">Belongs to the PMEI family.</text>
</comment>
<dbReference type="InterPro" id="IPR035513">
    <property type="entry name" value="Invertase/methylesterase_inhib"/>
</dbReference>
<dbReference type="NCBIfam" id="TIGR01614">
    <property type="entry name" value="PME_inhib"/>
    <property type="match status" value="1"/>
</dbReference>
<evidence type="ECO:0000259" key="4">
    <source>
        <dbReference type="SMART" id="SM00856"/>
    </source>
</evidence>
<dbReference type="AlphaFoldDB" id="A0AAN7KUB2"/>
<evidence type="ECO:0000256" key="1">
    <source>
        <dbReference type="ARBA" id="ARBA00022729"/>
    </source>
</evidence>
<evidence type="ECO:0000256" key="2">
    <source>
        <dbReference type="ARBA" id="ARBA00038471"/>
    </source>
</evidence>
<gene>
    <name evidence="5" type="ORF">SAY86_005176</name>
</gene>
<proteinExistence type="inferred from homology"/>
<accession>A0AAN7KUB2</accession>
<dbReference type="Proteomes" id="UP001346149">
    <property type="component" value="Unassembled WGS sequence"/>
</dbReference>
<protein>
    <recommendedName>
        <fullName evidence="4">Pectinesterase inhibitor domain-containing protein</fullName>
    </recommendedName>
</protein>
<evidence type="ECO:0000256" key="3">
    <source>
        <dbReference type="SAM" id="SignalP"/>
    </source>
</evidence>
<dbReference type="InterPro" id="IPR051955">
    <property type="entry name" value="PME_Inhibitor"/>
</dbReference>
<feature type="domain" description="Pectinesterase inhibitor" evidence="4">
    <location>
        <begin position="39"/>
        <end position="199"/>
    </location>
</feature>
<organism evidence="5 6">
    <name type="scientific">Trapa natans</name>
    <name type="common">Water chestnut</name>
    <dbReference type="NCBI Taxonomy" id="22666"/>
    <lineage>
        <taxon>Eukaryota</taxon>
        <taxon>Viridiplantae</taxon>
        <taxon>Streptophyta</taxon>
        <taxon>Embryophyta</taxon>
        <taxon>Tracheophyta</taxon>
        <taxon>Spermatophyta</taxon>
        <taxon>Magnoliopsida</taxon>
        <taxon>eudicotyledons</taxon>
        <taxon>Gunneridae</taxon>
        <taxon>Pentapetalae</taxon>
        <taxon>rosids</taxon>
        <taxon>malvids</taxon>
        <taxon>Myrtales</taxon>
        <taxon>Lythraceae</taxon>
        <taxon>Trapa</taxon>
    </lineage>
</organism>
<evidence type="ECO:0000313" key="5">
    <source>
        <dbReference type="EMBL" id="KAK4776488.1"/>
    </source>
</evidence>
<feature type="signal peptide" evidence="3">
    <location>
        <begin position="1"/>
        <end position="25"/>
    </location>
</feature>
<keyword evidence="1 3" id="KW-0732">Signal</keyword>
<comment type="caution">
    <text evidence="5">The sequence shown here is derived from an EMBL/GenBank/DDBJ whole genome shotgun (WGS) entry which is preliminary data.</text>
</comment>
<name>A0AAN7KUB2_TRANT</name>
<dbReference type="SMART" id="SM00856">
    <property type="entry name" value="PMEI"/>
    <property type="match status" value="1"/>
</dbReference>
<dbReference type="InterPro" id="IPR006501">
    <property type="entry name" value="Pectinesterase_inhib_dom"/>
</dbReference>
<dbReference type="GO" id="GO:0004857">
    <property type="term" value="F:enzyme inhibitor activity"/>
    <property type="evidence" value="ECO:0007669"/>
    <property type="project" value="InterPro"/>
</dbReference>
<reference evidence="5 6" key="1">
    <citation type="journal article" date="2023" name="Hortic Res">
        <title>Pangenome of water caltrop reveals structural variations and asymmetric subgenome divergence after allopolyploidization.</title>
        <authorList>
            <person name="Zhang X."/>
            <person name="Chen Y."/>
            <person name="Wang L."/>
            <person name="Yuan Y."/>
            <person name="Fang M."/>
            <person name="Shi L."/>
            <person name="Lu R."/>
            <person name="Comes H.P."/>
            <person name="Ma Y."/>
            <person name="Chen Y."/>
            <person name="Huang G."/>
            <person name="Zhou Y."/>
            <person name="Zheng Z."/>
            <person name="Qiu Y."/>
        </authorList>
    </citation>
    <scope>NUCLEOTIDE SEQUENCE [LARGE SCALE GENOMIC DNA]</scope>
    <source>
        <strain evidence="5">F231</strain>
    </source>
</reference>
<keyword evidence="6" id="KW-1185">Reference proteome</keyword>
<dbReference type="CDD" id="cd15798">
    <property type="entry name" value="PMEI-like_3"/>
    <property type="match status" value="1"/>
</dbReference>
<dbReference type="PANTHER" id="PTHR31080:SF64">
    <property type="entry name" value="PLANT INVERTASE_PECTIN METHYLESTERASE INHIBITOR SUPERFAMILY PROTEIN"/>
    <property type="match status" value="1"/>
</dbReference>
<dbReference type="Gene3D" id="1.20.140.40">
    <property type="entry name" value="Invertase/pectin methylesterase inhibitor family protein"/>
    <property type="match status" value="1"/>
</dbReference>
<dbReference type="PANTHER" id="PTHR31080">
    <property type="entry name" value="PECTINESTERASE INHIBITOR-LIKE"/>
    <property type="match status" value="1"/>
</dbReference>
<dbReference type="Pfam" id="PF04043">
    <property type="entry name" value="PMEI"/>
    <property type="match status" value="1"/>
</dbReference>
<feature type="chain" id="PRO_5042905706" description="Pectinesterase inhibitor domain-containing protein" evidence="3">
    <location>
        <begin position="26"/>
        <end position="209"/>
    </location>
</feature>
<sequence length="209" mass="22645">MQSLTPSASLLPSFLLLLLLRSAEVVRLDGSLDAGETNATAEYIRSSCASTLYPDVCYSSLSRYAGEVQNDPNRLARVAISVSLLRARVMAAYLSIMTGQAENGPEQLAAAALEDCVSNFDNAVEQIRGSLKQMRGLNPSSPESFRFQMSNVQTWMSAALTDQETCTDGFEEVGDCPLKSDVNQRSTHVKQVTRNALALVNSFVNQTAP</sequence>